<dbReference type="GO" id="GO:0003723">
    <property type="term" value="F:RNA binding"/>
    <property type="evidence" value="ECO:0007669"/>
    <property type="project" value="UniProtKB-UniRule"/>
</dbReference>
<evidence type="ECO:0000256" key="17">
    <source>
        <dbReference type="ARBA" id="ARBA00023187"/>
    </source>
</evidence>
<accession>A0A8D8VVI9</accession>
<keyword evidence="10" id="KW-0227">DNA damage</keyword>
<keyword evidence="5" id="KW-1017">Isopeptide bond</keyword>
<evidence type="ECO:0000256" key="3">
    <source>
        <dbReference type="ARBA" id="ARBA00007747"/>
    </source>
</evidence>
<sequence length="648" mass="73887">MEIEKPKVSEDGQKKSETLPEDEGKPKNENYPESTTGSGDKFSLKVTASAVKSSGSESCENNSEDALSKSDKANVETPNPSEEPSVETPKSNVKSTIETTKSPGNTVEGDRSQYIHYEDEVAVYTDPQSRQQYTWDNENNEWTLRQIDYDFDGSNYYYTDKAGTKLKWDTVSNSWVPATSVPLVTTEAKTDDSDEEEYDENNARKTAPPIQRQDMSKGSYGYEGDTHTYTDATDGTVYAWDKEKNAWFPKIDDDFLARYQMSYGFVDNTSSGTEEAKEPAAIPTGPDKSEVEVKSDLPVVSDEKSKPEEKPVPGQKRKPDPPKWFDIGAESTKVYVSNLPLDLTQEEFVEVMQKCGMVMKDLDTNQMKIRLYQDNNKMFKGDALCTYIKRESVDLALNILDGYEIRGKKMKVERAKFTMKGEAYDPNLKPKKKRKKDVEKLKKAQEKLFDWRPDKMRGERSKNETVIVIKNLFDPAQFDKEVTLILEYQQDLREECAKCGHVKKVVLHDKHPEGVAQVFFKEAEAADACKELLNERWFGQRRITAETWDGKTRYKVQETVEEREARLKKWETFLEEEDRKKKEAAENTADKKPEVKEDSKPSEDPVGDENQNQTENMEQDDANDDDNNDDEGDNSDATKSSGESEGEE</sequence>
<dbReference type="SMART" id="SM00360">
    <property type="entry name" value="RRM"/>
    <property type="match status" value="2"/>
</dbReference>
<evidence type="ECO:0000256" key="23">
    <source>
        <dbReference type="SAM" id="MobiDB-lite"/>
    </source>
</evidence>
<keyword evidence="15" id="KW-0010">Activator</keyword>
<feature type="region of interest" description="Disordered" evidence="23">
    <location>
        <begin position="184"/>
        <end position="222"/>
    </location>
</feature>
<evidence type="ECO:0000256" key="1">
    <source>
        <dbReference type="ARBA" id="ARBA00004123"/>
    </source>
</evidence>
<name>A0A8D8VVI9_9HEMI</name>
<evidence type="ECO:0000256" key="2">
    <source>
        <dbReference type="ARBA" id="ARBA00004286"/>
    </source>
</evidence>
<dbReference type="Pfam" id="PF00076">
    <property type="entry name" value="RRM_1"/>
    <property type="match status" value="2"/>
</dbReference>
<evidence type="ECO:0000256" key="6">
    <source>
        <dbReference type="ARBA" id="ARBA00022553"/>
    </source>
</evidence>
<feature type="compositionally biased region" description="Basic and acidic residues" evidence="23">
    <location>
        <begin position="1"/>
        <end position="30"/>
    </location>
</feature>
<dbReference type="InterPro" id="IPR034393">
    <property type="entry name" value="TatSF1-like"/>
</dbReference>
<evidence type="ECO:0000256" key="20">
    <source>
        <dbReference type="ARBA" id="ARBA00062124"/>
    </source>
</evidence>
<evidence type="ECO:0000256" key="12">
    <source>
        <dbReference type="ARBA" id="ARBA00022884"/>
    </source>
</evidence>
<evidence type="ECO:0000256" key="16">
    <source>
        <dbReference type="ARBA" id="ARBA00023163"/>
    </source>
</evidence>
<dbReference type="GO" id="GO:0000398">
    <property type="term" value="P:mRNA splicing, via spliceosome"/>
    <property type="evidence" value="ECO:0007669"/>
    <property type="project" value="InterPro"/>
</dbReference>
<dbReference type="GO" id="GO:0005684">
    <property type="term" value="C:U2-type spliceosomal complex"/>
    <property type="evidence" value="ECO:0007669"/>
    <property type="project" value="TreeGrafter"/>
</dbReference>
<feature type="compositionally biased region" description="Acidic residues" evidence="23">
    <location>
        <begin position="617"/>
        <end position="634"/>
    </location>
</feature>
<comment type="similarity">
    <text evidence="3">Belongs to the HTATSF1 family.</text>
</comment>
<evidence type="ECO:0000256" key="18">
    <source>
        <dbReference type="ARBA" id="ARBA00023204"/>
    </source>
</evidence>
<dbReference type="PROSITE" id="PS50102">
    <property type="entry name" value="RRM"/>
    <property type="match status" value="1"/>
</dbReference>
<evidence type="ECO:0000256" key="4">
    <source>
        <dbReference type="ARBA" id="ARBA00022454"/>
    </source>
</evidence>
<keyword evidence="4" id="KW-0158">Chromosome</keyword>
<organism evidence="25">
    <name type="scientific">Cacopsylla melanoneura</name>
    <dbReference type="NCBI Taxonomy" id="428564"/>
    <lineage>
        <taxon>Eukaryota</taxon>
        <taxon>Metazoa</taxon>
        <taxon>Ecdysozoa</taxon>
        <taxon>Arthropoda</taxon>
        <taxon>Hexapoda</taxon>
        <taxon>Insecta</taxon>
        <taxon>Pterygota</taxon>
        <taxon>Neoptera</taxon>
        <taxon>Paraneoptera</taxon>
        <taxon>Hemiptera</taxon>
        <taxon>Sternorrhyncha</taxon>
        <taxon>Psylloidea</taxon>
        <taxon>Psyllidae</taxon>
        <taxon>Psyllinae</taxon>
        <taxon>Cacopsylla</taxon>
    </lineage>
</organism>
<dbReference type="PANTHER" id="PTHR15608">
    <property type="entry name" value="SPLICING FACTOR U2AF-ASSOCIATED PROTEIN 2"/>
    <property type="match status" value="1"/>
</dbReference>
<keyword evidence="9" id="KW-0677">Repeat</keyword>
<evidence type="ECO:0000256" key="13">
    <source>
        <dbReference type="ARBA" id="ARBA00022990"/>
    </source>
</evidence>
<keyword evidence="6" id="KW-0597">Phosphoprotein</keyword>
<dbReference type="InterPro" id="IPR012677">
    <property type="entry name" value="Nucleotide-bd_a/b_plait_sf"/>
</dbReference>
<feature type="compositionally biased region" description="Basic and acidic residues" evidence="23">
    <location>
        <begin position="576"/>
        <end position="603"/>
    </location>
</feature>
<dbReference type="InterPro" id="IPR034392">
    <property type="entry name" value="TatSF1-like_RRM1"/>
</dbReference>
<keyword evidence="11" id="KW-0832">Ubl conjugation</keyword>
<comment type="subunit">
    <text evidence="20">Component of the 17S U2 SnRNP complex, a ribonucleoprotein complex that contains small nuclear RNA (snRNA) U2 and a number of specific proteins. Within the 17S U2 SnRNP complex, interacts (via UHM region) directly with SF3B1. Component of a complex which is at least composed of HTATSF1/Tat-SF1, the P-TEFb complex components CDK9 and CCNT1, RNA polymerase II, SUPT5H, and NCL/nucleolin. Interacts with GTF2F2/RAP30 and POLR2A. Interacts with TCERG1/CA150. Interacts with (poly-ADP-ribosylated) RPA1; promoting HTATSF1 recruitment to DNA damage sites. Interacts (when phosphorylated) with TOPBP1; promoting recruitment of TOPBP1 to DNA damage sites during S-phase.</text>
</comment>
<dbReference type="InterPro" id="IPR035979">
    <property type="entry name" value="RBD_domain_sf"/>
</dbReference>
<feature type="region of interest" description="Disordered" evidence="23">
    <location>
        <begin position="267"/>
        <end position="322"/>
    </location>
</feature>
<evidence type="ECO:0000256" key="7">
    <source>
        <dbReference type="ARBA" id="ARBA00022664"/>
    </source>
</evidence>
<dbReference type="GO" id="GO:0005694">
    <property type="term" value="C:chromosome"/>
    <property type="evidence" value="ECO:0007669"/>
    <property type="project" value="UniProtKB-SubCell"/>
</dbReference>
<feature type="compositionally biased region" description="Polar residues" evidence="23">
    <location>
        <begin position="637"/>
        <end position="648"/>
    </location>
</feature>
<evidence type="ECO:0000256" key="11">
    <source>
        <dbReference type="ARBA" id="ARBA00022843"/>
    </source>
</evidence>
<evidence type="ECO:0000256" key="14">
    <source>
        <dbReference type="ARBA" id="ARBA00023015"/>
    </source>
</evidence>
<keyword evidence="17" id="KW-0508">mRNA splicing</keyword>
<keyword evidence="7" id="KW-0507">mRNA processing</keyword>
<feature type="region of interest" description="Disordered" evidence="23">
    <location>
        <begin position="576"/>
        <end position="648"/>
    </location>
</feature>
<dbReference type="FunFam" id="3.30.70.330:FF:000202">
    <property type="entry name" value="HIV Tat-specific factor 1"/>
    <property type="match status" value="1"/>
</dbReference>
<evidence type="ECO:0000256" key="5">
    <source>
        <dbReference type="ARBA" id="ARBA00022499"/>
    </source>
</evidence>
<evidence type="ECO:0000256" key="22">
    <source>
        <dbReference type="PROSITE-ProRule" id="PRU00176"/>
    </source>
</evidence>
<evidence type="ECO:0000256" key="21">
    <source>
        <dbReference type="ARBA" id="ARBA00073773"/>
    </source>
</evidence>
<protein>
    <recommendedName>
        <fullName evidence="21">17S U2 SnRNP complex component HTATSF1</fullName>
    </recommendedName>
</protein>
<reference evidence="25" key="1">
    <citation type="submission" date="2021-05" db="EMBL/GenBank/DDBJ databases">
        <authorList>
            <person name="Alioto T."/>
            <person name="Alioto T."/>
            <person name="Gomez Garrido J."/>
        </authorList>
    </citation>
    <scope>NUCLEOTIDE SEQUENCE</scope>
</reference>
<keyword evidence="14" id="KW-0805">Transcription regulation</keyword>
<feature type="domain" description="RRM" evidence="24">
    <location>
        <begin position="332"/>
        <end position="417"/>
    </location>
</feature>
<evidence type="ECO:0000313" key="25">
    <source>
        <dbReference type="EMBL" id="CAG6637322.1"/>
    </source>
</evidence>
<dbReference type="AlphaFoldDB" id="A0A8D8VVI9"/>
<dbReference type="SUPFAM" id="SSF54928">
    <property type="entry name" value="RNA-binding domain, RBD"/>
    <property type="match status" value="2"/>
</dbReference>
<comment type="subcellular location">
    <subcellularLocation>
        <location evidence="2">Chromosome</location>
    </subcellularLocation>
    <subcellularLocation>
        <location evidence="1">Nucleus</location>
    </subcellularLocation>
</comment>
<evidence type="ECO:0000256" key="15">
    <source>
        <dbReference type="ARBA" id="ARBA00023159"/>
    </source>
</evidence>
<feature type="compositionally biased region" description="Basic and acidic residues" evidence="23">
    <location>
        <begin position="287"/>
        <end position="322"/>
    </location>
</feature>
<keyword evidence="8" id="KW-0747">Spliceosome</keyword>
<dbReference type="InterPro" id="IPR000504">
    <property type="entry name" value="RRM_dom"/>
</dbReference>
<dbReference type="EMBL" id="HBUF01097828">
    <property type="protein sequence ID" value="CAG6637322.1"/>
    <property type="molecule type" value="Transcribed_RNA"/>
</dbReference>
<evidence type="ECO:0000256" key="10">
    <source>
        <dbReference type="ARBA" id="ARBA00022763"/>
    </source>
</evidence>
<evidence type="ECO:0000256" key="9">
    <source>
        <dbReference type="ARBA" id="ARBA00022737"/>
    </source>
</evidence>
<dbReference type="GO" id="GO:0006281">
    <property type="term" value="P:DNA repair"/>
    <property type="evidence" value="ECO:0007669"/>
    <property type="project" value="UniProtKB-KW"/>
</dbReference>
<evidence type="ECO:0000259" key="24">
    <source>
        <dbReference type="PROSITE" id="PS50102"/>
    </source>
</evidence>
<feature type="compositionally biased region" description="Polar residues" evidence="23">
    <location>
        <begin position="76"/>
        <end position="105"/>
    </location>
</feature>
<keyword evidence="16" id="KW-0804">Transcription</keyword>
<evidence type="ECO:0000256" key="8">
    <source>
        <dbReference type="ARBA" id="ARBA00022728"/>
    </source>
</evidence>
<feature type="region of interest" description="Disordered" evidence="23">
    <location>
        <begin position="1"/>
        <end position="109"/>
    </location>
</feature>
<proteinExistence type="inferred from homology"/>
<dbReference type="Gene3D" id="3.30.70.330">
    <property type="match status" value="2"/>
</dbReference>
<keyword evidence="13" id="KW-0007">Acetylation</keyword>
<dbReference type="CDD" id="cd12281">
    <property type="entry name" value="RRM1_TatSF1_like"/>
    <property type="match status" value="1"/>
</dbReference>
<keyword evidence="18" id="KW-0234">DNA repair</keyword>
<keyword evidence="12 22" id="KW-0694">RNA-binding</keyword>
<dbReference type="FunFam" id="3.30.70.330:FF:000105">
    <property type="entry name" value="HIV Tat-specific factor 1 homolog"/>
    <property type="match status" value="1"/>
</dbReference>
<dbReference type="GO" id="GO:0005686">
    <property type="term" value="C:U2 snRNP"/>
    <property type="evidence" value="ECO:0007669"/>
    <property type="project" value="TreeGrafter"/>
</dbReference>
<keyword evidence="19" id="KW-0539">Nucleus</keyword>
<dbReference type="CDD" id="cd12282">
    <property type="entry name" value="RRM2_TatSF1_like"/>
    <property type="match status" value="1"/>
</dbReference>
<evidence type="ECO:0000256" key="19">
    <source>
        <dbReference type="ARBA" id="ARBA00023242"/>
    </source>
</evidence>
<dbReference type="PANTHER" id="PTHR15608:SF0">
    <property type="entry name" value="HIV TAT-SPECIFIC FACTOR 1"/>
    <property type="match status" value="1"/>
</dbReference>